<dbReference type="GO" id="GO:0016787">
    <property type="term" value="F:hydrolase activity"/>
    <property type="evidence" value="ECO:0007669"/>
    <property type="project" value="UniProtKB-KW"/>
</dbReference>
<dbReference type="InterPro" id="IPR029058">
    <property type="entry name" value="AB_hydrolase_fold"/>
</dbReference>
<dbReference type="InterPro" id="IPR050266">
    <property type="entry name" value="AB_hydrolase_sf"/>
</dbReference>
<organism evidence="2 3">
    <name type="scientific">Lipomyces tetrasporus</name>
    <dbReference type="NCBI Taxonomy" id="54092"/>
    <lineage>
        <taxon>Eukaryota</taxon>
        <taxon>Fungi</taxon>
        <taxon>Dikarya</taxon>
        <taxon>Ascomycota</taxon>
        <taxon>Saccharomycotina</taxon>
        <taxon>Lipomycetes</taxon>
        <taxon>Lipomycetales</taxon>
        <taxon>Lipomycetaceae</taxon>
        <taxon>Lipomyces</taxon>
    </lineage>
</organism>
<name>A0AAD7VTY3_9ASCO</name>
<dbReference type="AlphaFoldDB" id="A0AAD7VTY3"/>
<dbReference type="RefSeq" id="XP_056045398.1">
    <property type="nucleotide sequence ID" value="XM_056189160.1"/>
</dbReference>
<sequence length="238" mass="26570">MCDNRLWNRMLPVFGKANILVDQVPIHQAANKNSMREMIASSVRGENLQDQKLPVDLLGFSMGGYLALDYYFRTLVSDGHNLNHQVRSLVIVCSSAKGLGEKERIRRIQMLDLMSKHAYAGISPSRIAKFVSPGLVDDPEVGGLMAAMDKDLGKDVLLTQFSTTLDRENFMLGLKEIRAPVLIVGAEADQMVRTTDIYCMHERIKDSKLVMFEDVGHMVPLEAPERLATTVLDFMSGL</sequence>
<feature type="domain" description="AB hydrolase-1" evidence="1">
    <location>
        <begin position="51"/>
        <end position="228"/>
    </location>
</feature>
<evidence type="ECO:0000313" key="3">
    <source>
        <dbReference type="Proteomes" id="UP001217417"/>
    </source>
</evidence>
<proteinExistence type="predicted"/>
<dbReference type="Pfam" id="PF12697">
    <property type="entry name" value="Abhydrolase_6"/>
    <property type="match status" value="1"/>
</dbReference>
<accession>A0AAD7VTY3</accession>
<evidence type="ECO:0000313" key="2">
    <source>
        <dbReference type="EMBL" id="KAJ8101948.1"/>
    </source>
</evidence>
<dbReference type="Gene3D" id="3.40.50.1820">
    <property type="entry name" value="alpha/beta hydrolase"/>
    <property type="match status" value="1"/>
</dbReference>
<comment type="caution">
    <text evidence="2">The sequence shown here is derived from an EMBL/GenBank/DDBJ whole genome shotgun (WGS) entry which is preliminary data.</text>
</comment>
<dbReference type="Proteomes" id="UP001217417">
    <property type="component" value="Unassembled WGS sequence"/>
</dbReference>
<protein>
    <submittedName>
        <fullName evidence="2">Alpha/Beta hydrolase protein</fullName>
    </submittedName>
</protein>
<dbReference type="InterPro" id="IPR000073">
    <property type="entry name" value="AB_hydrolase_1"/>
</dbReference>
<gene>
    <name evidence="2" type="ORF">POJ06DRAFT_266560</name>
</gene>
<dbReference type="SUPFAM" id="SSF53474">
    <property type="entry name" value="alpha/beta-Hydrolases"/>
    <property type="match status" value="1"/>
</dbReference>
<dbReference type="GeneID" id="80884326"/>
<keyword evidence="3" id="KW-1185">Reference proteome</keyword>
<keyword evidence="2" id="KW-0378">Hydrolase</keyword>
<evidence type="ECO:0000259" key="1">
    <source>
        <dbReference type="Pfam" id="PF12697"/>
    </source>
</evidence>
<reference evidence="2" key="1">
    <citation type="submission" date="2023-03" db="EMBL/GenBank/DDBJ databases">
        <title>Near-Complete genome sequence of Lipomyces tetrasporous NRRL Y-64009, an oleaginous yeast capable of growing on lignocellulosic hydrolysates.</title>
        <authorList>
            <consortium name="Lawrence Berkeley National Laboratory"/>
            <person name="Jagtap S.S."/>
            <person name="Liu J.-J."/>
            <person name="Walukiewicz H.E."/>
            <person name="Pangilinan J."/>
            <person name="Lipzen A."/>
            <person name="Ahrendt S."/>
            <person name="Koriabine M."/>
            <person name="Cobaugh K."/>
            <person name="Salamov A."/>
            <person name="Yoshinaga Y."/>
            <person name="Ng V."/>
            <person name="Daum C."/>
            <person name="Grigoriev I.V."/>
            <person name="Slininger P.J."/>
            <person name="Dien B.S."/>
            <person name="Jin Y.-S."/>
            <person name="Rao C.V."/>
        </authorList>
    </citation>
    <scope>NUCLEOTIDE SEQUENCE</scope>
    <source>
        <strain evidence="2">NRRL Y-64009</strain>
    </source>
</reference>
<dbReference type="EMBL" id="JARPMG010000003">
    <property type="protein sequence ID" value="KAJ8101948.1"/>
    <property type="molecule type" value="Genomic_DNA"/>
</dbReference>
<dbReference type="PANTHER" id="PTHR43798">
    <property type="entry name" value="MONOACYLGLYCEROL LIPASE"/>
    <property type="match status" value="1"/>
</dbReference>